<comment type="caution">
    <text evidence="2">The sequence shown here is derived from an EMBL/GenBank/DDBJ whole genome shotgun (WGS) entry which is preliminary data.</text>
</comment>
<evidence type="ECO:0000313" key="3">
    <source>
        <dbReference type="Proteomes" id="UP000182762"/>
    </source>
</evidence>
<evidence type="ECO:0000256" key="1">
    <source>
        <dbReference type="SAM" id="Coils"/>
    </source>
</evidence>
<feature type="coiled-coil region" evidence="1">
    <location>
        <begin position="52"/>
        <end position="83"/>
    </location>
</feature>
<organism evidence="2 3">
    <name type="scientific">Priestia endophytica DSM 13796</name>
    <dbReference type="NCBI Taxonomy" id="1121089"/>
    <lineage>
        <taxon>Bacteria</taxon>
        <taxon>Bacillati</taxon>
        <taxon>Bacillota</taxon>
        <taxon>Bacilli</taxon>
        <taxon>Bacillales</taxon>
        <taxon>Bacillaceae</taxon>
        <taxon>Priestia</taxon>
    </lineage>
</organism>
<dbReference type="Pfam" id="PF05120">
    <property type="entry name" value="GvpG"/>
    <property type="match status" value="1"/>
</dbReference>
<keyword evidence="1" id="KW-0175">Coiled coil</keyword>
<sequence>MIQKIVTGPIDLVVKIGEKIKEEADRQLYDINHIQQQLMNLQMMHEMEEISERDYEEKEQELLERYEVAKRREQEQWEEMKNSK</sequence>
<dbReference type="GeneID" id="93711499"/>
<reference evidence="2 3" key="1">
    <citation type="submission" date="2016-10" db="EMBL/GenBank/DDBJ databases">
        <authorList>
            <person name="Varghese N."/>
            <person name="Submissions S."/>
        </authorList>
    </citation>
    <scope>NUCLEOTIDE SEQUENCE [LARGE SCALE GENOMIC DNA]</scope>
    <source>
        <strain evidence="2 3">DSM 13796</strain>
    </source>
</reference>
<dbReference type="EMBL" id="FOXX01000007">
    <property type="protein sequence ID" value="SFQ70768.1"/>
    <property type="molecule type" value="Genomic_DNA"/>
</dbReference>
<proteinExistence type="predicted"/>
<accession>A0A1I6APV4</accession>
<dbReference type="Proteomes" id="UP000182762">
    <property type="component" value="Unassembled WGS sequence"/>
</dbReference>
<dbReference type="RefSeq" id="WP_061803184.1">
    <property type="nucleotide sequence ID" value="NZ_FOXX01000007.1"/>
</dbReference>
<evidence type="ECO:0000313" key="2">
    <source>
        <dbReference type="EMBL" id="SFQ70768.1"/>
    </source>
</evidence>
<gene>
    <name evidence="2" type="ORF">SAMN02745910_02871</name>
</gene>
<keyword evidence="3" id="KW-1185">Reference proteome</keyword>
<name>A0A1I6APV4_9BACI</name>
<dbReference type="InterPro" id="IPR007804">
    <property type="entry name" value="GvpG"/>
</dbReference>
<protein>
    <submittedName>
        <fullName evidence="2">Gas vesicle protein G</fullName>
    </submittedName>
</protein>